<dbReference type="PANTHER" id="PTHR31310">
    <property type="match status" value="1"/>
</dbReference>
<comment type="caution">
    <text evidence="8">The sequence shown here is derived from an EMBL/GenBank/DDBJ whole genome shotgun (WGS) entry which is preliminary data.</text>
</comment>
<feature type="transmembrane region" description="Helical" evidence="5">
    <location>
        <begin position="112"/>
        <end position="131"/>
    </location>
</feature>
<dbReference type="Pfam" id="PF19356">
    <property type="entry name" value="DUF5933"/>
    <property type="match status" value="1"/>
</dbReference>
<feature type="transmembrane region" description="Helical" evidence="5">
    <location>
        <begin position="24"/>
        <end position="42"/>
    </location>
</feature>
<feature type="transmembrane region" description="Helical" evidence="5">
    <location>
        <begin position="378"/>
        <end position="399"/>
    </location>
</feature>
<feature type="transmembrane region" description="Helical" evidence="5">
    <location>
        <begin position="411"/>
        <end position="434"/>
    </location>
</feature>
<evidence type="ECO:0000256" key="2">
    <source>
        <dbReference type="ARBA" id="ARBA00022692"/>
    </source>
</evidence>
<evidence type="ECO:0000313" key="9">
    <source>
        <dbReference type="Proteomes" id="UP000570678"/>
    </source>
</evidence>
<name>A0A846YH74_9NOCA</name>
<evidence type="ECO:0000259" key="7">
    <source>
        <dbReference type="Pfam" id="PF19356"/>
    </source>
</evidence>
<feature type="transmembrane region" description="Helical" evidence="5">
    <location>
        <begin position="236"/>
        <end position="255"/>
    </location>
</feature>
<keyword evidence="3 5" id="KW-1133">Transmembrane helix</keyword>
<keyword evidence="4 5" id="KW-0472">Membrane</keyword>
<feature type="transmembrane region" description="Helical" evidence="5">
    <location>
        <begin position="336"/>
        <end position="366"/>
    </location>
</feature>
<evidence type="ECO:0000313" key="8">
    <source>
        <dbReference type="EMBL" id="NKY56488.1"/>
    </source>
</evidence>
<feature type="transmembrane region" description="Helical" evidence="5">
    <location>
        <begin position="87"/>
        <end position="106"/>
    </location>
</feature>
<dbReference type="PANTHER" id="PTHR31310:SF7">
    <property type="entry name" value="PA-PHOSPHATASE RELATED-FAMILY PROTEIN DDB_G0268928"/>
    <property type="match status" value="1"/>
</dbReference>
<dbReference type="GO" id="GO:0016020">
    <property type="term" value="C:membrane"/>
    <property type="evidence" value="ECO:0007669"/>
    <property type="project" value="UniProtKB-SubCell"/>
</dbReference>
<feature type="transmembrane region" description="Helical" evidence="5">
    <location>
        <begin position="203"/>
        <end position="224"/>
    </location>
</feature>
<protein>
    <submittedName>
        <fullName evidence="8">Inositol phosphorylceramide synthase</fullName>
    </submittedName>
</protein>
<dbReference type="InterPro" id="IPR052185">
    <property type="entry name" value="IPC_Synthase-Related"/>
</dbReference>
<dbReference type="InterPro" id="IPR045977">
    <property type="entry name" value="DUF5933"/>
</dbReference>
<gene>
    <name evidence="8" type="ORF">HGA15_10045</name>
</gene>
<dbReference type="Proteomes" id="UP000570678">
    <property type="component" value="Unassembled WGS sequence"/>
</dbReference>
<dbReference type="RefSeq" id="WP_084493118.1">
    <property type="nucleotide sequence ID" value="NZ_JAAXOT010000004.1"/>
</dbReference>
<feature type="domain" description="Inositolphosphotransferase Aur1/Ipt1" evidence="6">
    <location>
        <begin position="202"/>
        <end position="364"/>
    </location>
</feature>
<evidence type="ECO:0000256" key="3">
    <source>
        <dbReference type="ARBA" id="ARBA00022989"/>
    </source>
</evidence>
<evidence type="ECO:0000256" key="4">
    <source>
        <dbReference type="ARBA" id="ARBA00023136"/>
    </source>
</evidence>
<dbReference type="InterPro" id="IPR026841">
    <property type="entry name" value="Aur1/Ipt1"/>
</dbReference>
<dbReference type="AlphaFoldDB" id="A0A846YH74"/>
<evidence type="ECO:0000256" key="5">
    <source>
        <dbReference type="SAM" id="Phobius"/>
    </source>
</evidence>
<keyword evidence="2 5" id="KW-0812">Transmembrane</keyword>
<accession>A0A846YH74</accession>
<keyword evidence="9" id="KW-1185">Reference proteome</keyword>
<dbReference type="CDD" id="cd03386">
    <property type="entry name" value="PAP2_Aur1_like"/>
    <property type="match status" value="1"/>
</dbReference>
<proteinExistence type="predicted"/>
<evidence type="ECO:0000259" key="6">
    <source>
        <dbReference type="Pfam" id="PF14378"/>
    </source>
</evidence>
<feature type="transmembrane region" description="Helical" evidence="5">
    <location>
        <begin position="143"/>
        <end position="162"/>
    </location>
</feature>
<feature type="domain" description="DUF5933" evidence="7">
    <location>
        <begin position="27"/>
        <end position="162"/>
    </location>
</feature>
<dbReference type="Pfam" id="PF14378">
    <property type="entry name" value="PAP2_3"/>
    <property type="match status" value="1"/>
</dbReference>
<evidence type="ECO:0000256" key="1">
    <source>
        <dbReference type="ARBA" id="ARBA00004141"/>
    </source>
</evidence>
<organism evidence="8 9">
    <name type="scientific">Nocardia flavorosea</name>
    <dbReference type="NCBI Taxonomy" id="53429"/>
    <lineage>
        <taxon>Bacteria</taxon>
        <taxon>Bacillati</taxon>
        <taxon>Actinomycetota</taxon>
        <taxon>Actinomycetes</taxon>
        <taxon>Mycobacteriales</taxon>
        <taxon>Nocardiaceae</taxon>
        <taxon>Nocardia</taxon>
    </lineage>
</organism>
<reference evidence="8 9" key="1">
    <citation type="submission" date="2020-04" db="EMBL/GenBank/DDBJ databases">
        <title>MicrobeNet Type strains.</title>
        <authorList>
            <person name="Nicholson A.C."/>
        </authorList>
    </citation>
    <scope>NUCLEOTIDE SEQUENCE [LARGE SCALE GENOMIC DNA]</scope>
    <source>
        <strain evidence="8 9">JCM 3332</strain>
    </source>
</reference>
<dbReference type="EMBL" id="JAAXOT010000004">
    <property type="protein sequence ID" value="NKY56488.1"/>
    <property type="molecule type" value="Genomic_DNA"/>
</dbReference>
<sequence length="510" mass="54508">MGAGAAARRPASHRGVRVFARRRVRVLAVLAVPALLVALQGIAHWRGYEGPLESLFRDYAGIPKSMTVPWAGLVLALVGVANRYRVIALAAAVGIDLVYAGVRLALGGPFTVGNGPVLVLTGLAVLAWWRWSGRRRRTALRAAALGALLILATKVGDVWLHITVDLRPRVLDQYVMLADHALGDPAWVMGRVLQVLGPIPEAVLHWVYIELPAAAIVVAVWQLRAVAAGGRWPGHYLVRTFLVLGLVGPLVYILFPVVGPMFVYGVDGNGFQLGNFWPGVVPPLDRSPEALLFSDQAPRNCMPSMHTAWALALFLHTRRRADGTLAPTWLRWGGTFWLLCTLAATLGFGYHYGVDLVAGAVLCLTVESALREPERGWGWFRVRLVGAGALVLLTLLSGYRYLAVQMADHPVVAGSIVLALLAAVAAGFHATWFARRRASVPLAAGSDAARTDEFLAAPADIGAGLPAAVYLRKKGSASRGETADVLPYSAAVSAAEDSTAGLRGEPVESR</sequence>
<feature type="transmembrane region" description="Helical" evidence="5">
    <location>
        <begin position="62"/>
        <end position="80"/>
    </location>
</feature>
<comment type="subcellular location">
    <subcellularLocation>
        <location evidence="1">Membrane</location>
        <topology evidence="1">Multi-pass membrane protein</topology>
    </subcellularLocation>
</comment>